<accession>A0A2M4CBT1</accession>
<sequence>MPQIAMDPRRDRCLVCLLFCSLDRVWCPHLNRVHNASQSVSQSVSQTDSELAGLSVGCRCKLHSAHQFRDRTPRGGPGDS</sequence>
<dbReference type="EMBL" id="GGFJ01013578">
    <property type="protein sequence ID" value="MBW62719.1"/>
    <property type="molecule type" value="Transcribed_RNA"/>
</dbReference>
<organism evidence="1">
    <name type="scientific">Anopheles marajoara</name>
    <dbReference type="NCBI Taxonomy" id="58244"/>
    <lineage>
        <taxon>Eukaryota</taxon>
        <taxon>Metazoa</taxon>
        <taxon>Ecdysozoa</taxon>
        <taxon>Arthropoda</taxon>
        <taxon>Hexapoda</taxon>
        <taxon>Insecta</taxon>
        <taxon>Pterygota</taxon>
        <taxon>Neoptera</taxon>
        <taxon>Endopterygota</taxon>
        <taxon>Diptera</taxon>
        <taxon>Nematocera</taxon>
        <taxon>Culicoidea</taxon>
        <taxon>Culicidae</taxon>
        <taxon>Anophelinae</taxon>
        <taxon>Anopheles</taxon>
    </lineage>
</organism>
<protein>
    <submittedName>
        <fullName evidence="1">Putative secreted protein</fullName>
    </submittedName>
</protein>
<reference evidence="1" key="1">
    <citation type="submission" date="2018-01" db="EMBL/GenBank/DDBJ databases">
        <title>An insight into the sialome of Amazonian anophelines.</title>
        <authorList>
            <person name="Ribeiro J.M."/>
            <person name="Scarpassa V."/>
            <person name="Calvo E."/>
        </authorList>
    </citation>
    <scope>NUCLEOTIDE SEQUENCE</scope>
    <source>
        <tissue evidence="1">Salivary glands</tissue>
    </source>
</reference>
<evidence type="ECO:0000313" key="1">
    <source>
        <dbReference type="EMBL" id="MBW62719.1"/>
    </source>
</evidence>
<dbReference type="AlphaFoldDB" id="A0A2M4CBT1"/>
<proteinExistence type="predicted"/>
<name>A0A2M4CBT1_9DIPT</name>